<evidence type="ECO:0000256" key="1">
    <source>
        <dbReference type="SAM" id="Phobius"/>
    </source>
</evidence>
<gene>
    <name evidence="2" type="ORF">SAMN05421747_10931</name>
</gene>
<feature type="transmembrane region" description="Helical" evidence="1">
    <location>
        <begin position="82"/>
        <end position="106"/>
    </location>
</feature>
<feature type="transmembrane region" description="Helical" evidence="1">
    <location>
        <begin position="44"/>
        <end position="62"/>
    </location>
</feature>
<dbReference type="RefSeq" id="WP_090973609.1">
    <property type="nucleotide sequence ID" value="NZ_FOLL01000009.1"/>
</dbReference>
<evidence type="ECO:0000313" key="2">
    <source>
        <dbReference type="EMBL" id="SFC34867.1"/>
    </source>
</evidence>
<dbReference type="OrthoDB" id="791508at2"/>
<keyword evidence="3" id="KW-1185">Reference proteome</keyword>
<proteinExistence type="predicted"/>
<accession>A0A1I1IEW4</accession>
<keyword evidence="1" id="KW-0812">Transmembrane</keyword>
<dbReference type="EMBL" id="FOLL01000009">
    <property type="protein sequence ID" value="SFC34867.1"/>
    <property type="molecule type" value="Genomic_DNA"/>
</dbReference>
<sequence>MYFNKGYDDLKKVNYANLKLAMADNAESINLLKDYHKRKSKSKALYISAGASIGAALVSFLITANRNHADFDLQHGFSREPAMPRFTASYILLGAGTGLAIGGYLVQFTGLRRLEAAIDHYNR</sequence>
<protein>
    <submittedName>
        <fullName evidence="2">Uncharacterized protein</fullName>
    </submittedName>
</protein>
<dbReference type="Proteomes" id="UP000199577">
    <property type="component" value="Unassembled WGS sequence"/>
</dbReference>
<reference evidence="2 3" key="1">
    <citation type="submission" date="2016-10" db="EMBL/GenBank/DDBJ databases">
        <authorList>
            <person name="de Groot N.N."/>
        </authorList>
    </citation>
    <scope>NUCLEOTIDE SEQUENCE [LARGE SCALE GENOMIC DNA]</scope>
    <source>
        <strain evidence="2 3">DSM 22900</strain>
    </source>
</reference>
<dbReference type="AlphaFoldDB" id="A0A1I1IEW4"/>
<organism evidence="2 3">
    <name type="scientific">Parapedobacter composti</name>
    <dbReference type="NCBI Taxonomy" id="623281"/>
    <lineage>
        <taxon>Bacteria</taxon>
        <taxon>Pseudomonadati</taxon>
        <taxon>Bacteroidota</taxon>
        <taxon>Sphingobacteriia</taxon>
        <taxon>Sphingobacteriales</taxon>
        <taxon>Sphingobacteriaceae</taxon>
        <taxon>Parapedobacter</taxon>
    </lineage>
</organism>
<keyword evidence="1" id="KW-1133">Transmembrane helix</keyword>
<name>A0A1I1IEW4_9SPHI</name>
<keyword evidence="1" id="KW-0472">Membrane</keyword>
<evidence type="ECO:0000313" key="3">
    <source>
        <dbReference type="Proteomes" id="UP000199577"/>
    </source>
</evidence>